<feature type="chain" id="PRO_5043331532" evidence="1">
    <location>
        <begin position="20"/>
        <end position="313"/>
    </location>
</feature>
<accession>A0AAW9RQ67</accession>
<proteinExistence type="predicted"/>
<dbReference type="AlphaFoldDB" id="A0AAW9RQ67"/>
<keyword evidence="3" id="KW-1185">Reference proteome</keyword>
<dbReference type="RefSeq" id="WP_340332188.1">
    <property type="nucleotide sequence ID" value="NZ_JAZHOF010000012.1"/>
</dbReference>
<dbReference type="Proteomes" id="UP001378188">
    <property type="component" value="Unassembled WGS sequence"/>
</dbReference>
<protein>
    <submittedName>
        <fullName evidence="2">Uncharacterized protein</fullName>
    </submittedName>
</protein>
<evidence type="ECO:0000313" key="2">
    <source>
        <dbReference type="EMBL" id="MEJ8574487.1"/>
    </source>
</evidence>
<sequence length="313" mass="34716">MTAAAAALVAAFAGSHAAAQGPGVDVENRSRPTLCAEVDNVYVTLAGGDVDRFTVTAQHPAYIGTIVADSSAADHANCNREAEQYFEFDTRRVTLYEDRSIWLIGYVYERYWLTKDVPVRVGDRVEHGLHMIQLWRQGPRGPEEFLVLYPPDGYWRLRPLTPEHLHQTAYGSSVLIGPVEEKRRPVVEISSVTFDPQARAFELTFDRGGRATISIEEAEESGTVLNVAMEDVEFPGDLDRQTFAALRSMYVAPGNADVSAVGWRSADDPFWTVEPLPEFGSAADVRELWLGRNVVSRHNTSAPDIVFGRFEGK</sequence>
<evidence type="ECO:0000256" key="1">
    <source>
        <dbReference type="SAM" id="SignalP"/>
    </source>
</evidence>
<evidence type="ECO:0000313" key="3">
    <source>
        <dbReference type="Proteomes" id="UP001378188"/>
    </source>
</evidence>
<comment type="caution">
    <text evidence="2">The sequence shown here is derived from an EMBL/GenBank/DDBJ whole genome shotgun (WGS) entry which is preliminary data.</text>
</comment>
<organism evidence="2 3">
    <name type="scientific">Microbaculum marinum</name>
    <dbReference type="NCBI Taxonomy" id="1764581"/>
    <lineage>
        <taxon>Bacteria</taxon>
        <taxon>Pseudomonadati</taxon>
        <taxon>Pseudomonadota</taxon>
        <taxon>Alphaproteobacteria</taxon>
        <taxon>Hyphomicrobiales</taxon>
        <taxon>Tepidamorphaceae</taxon>
        <taxon>Microbaculum</taxon>
    </lineage>
</organism>
<feature type="signal peptide" evidence="1">
    <location>
        <begin position="1"/>
        <end position="19"/>
    </location>
</feature>
<keyword evidence="1" id="KW-0732">Signal</keyword>
<name>A0AAW9RQ67_9HYPH</name>
<dbReference type="EMBL" id="JAZHOF010000012">
    <property type="protein sequence ID" value="MEJ8574487.1"/>
    <property type="molecule type" value="Genomic_DNA"/>
</dbReference>
<gene>
    <name evidence="2" type="ORF">V3328_23615</name>
</gene>
<reference evidence="2 3" key="1">
    <citation type="submission" date="2024-02" db="EMBL/GenBank/DDBJ databases">
        <title>Genome analysis and characterization of Microbaculum marinisediminis sp. nov., isolated from marine sediment.</title>
        <authorList>
            <person name="Du Z.-J."/>
            <person name="Ye Y.-Q."/>
            <person name="Zhang Z.-R."/>
            <person name="Yuan S.-M."/>
            <person name="Zhang X.-Y."/>
        </authorList>
    </citation>
    <scope>NUCLEOTIDE SEQUENCE [LARGE SCALE GENOMIC DNA]</scope>
    <source>
        <strain evidence="2 3">SDUM1044001</strain>
    </source>
</reference>